<organism evidence="2 3">
    <name type="scientific">Rotaria magnacalcarata</name>
    <dbReference type="NCBI Taxonomy" id="392030"/>
    <lineage>
        <taxon>Eukaryota</taxon>
        <taxon>Metazoa</taxon>
        <taxon>Spiralia</taxon>
        <taxon>Gnathifera</taxon>
        <taxon>Rotifera</taxon>
        <taxon>Eurotatoria</taxon>
        <taxon>Bdelloidea</taxon>
        <taxon>Philodinida</taxon>
        <taxon>Philodinidae</taxon>
        <taxon>Rotaria</taxon>
    </lineage>
</organism>
<name>A0A821DTJ0_9BILA</name>
<dbReference type="AlphaFoldDB" id="A0A821DTJ0"/>
<feature type="region of interest" description="Disordered" evidence="1">
    <location>
        <begin position="1"/>
        <end position="25"/>
    </location>
</feature>
<evidence type="ECO:0000256" key="1">
    <source>
        <dbReference type="SAM" id="MobiDB-lite"/>
    </source>
</evidence>
<proteinExistence type="predicted"/>
<dbReference type="Proteomes" id="UP000663866">
    <property type="component" value="Unassembled WGS sequence"/>
</dbReference>
<protein>
    <submittedName>
        <fullName evidence="2">Uncharacterized protein</fullName>
    </submittedName>
</protein>
<evidence type="ECO:0000313" key="3">
    <source>
        <dbReference type="Proteomes" id="UP000663866"/>
    </source>
</evidence>
<sequence>VNLNRHDRGSRDQQNDNPARREQRK</sequence>
<gene>
    <name evidence="2" type="ORF">OVN521_LOCUS46088</name>
</gene>
<accession>A0A821DTJ0</accession>
<evidence type="ECO:0000313" key="2">
    <source>
        <dbReference type="EMBL" id="CAF4626674.1"/>
    </source>
</evidence>
<reference evidence="2" key="1">
    <citation type="submission" date="2021-02" db="EMBL/GenBank/DDBJ databases">
        <authorList>
            <person name="Nowell W R."/>
        </authorList>
    </citation>
    <scope>NUCLEOTIDE SEQUENCE</scope>
</reference>
<comment type="caution">
    <text evidence="2">The sequence shown here is derived from an EMBL/GenBank/DDBJ whole genome shotgun (WGS) entry which is preliminary data.</text>
</comment>
<feature type="non-terminal residue" evidence="2">
    <location>
        <position position="1"/>
    </location>
</feature>
<dbReference type="EMBL" id="CAJOBG010079552">
    <property type="protein sequence ID" value="CAF4626674.1"/>
    <property type="molecule type" value="Genomic_DNA"/>
</dbReference>
<keyword evidence="3" id="KW-1185">Reference proteome</keyword>